<feature type="region of interest" description="Disordered" evidence="2">
    <location>
        <begin position="43"/>
        <end position="108"/>
    </location>
</feature>
<dbReference type="AlphaFoldDB" id="A0A4P7VRU1"/>
<evidence type="ECO:0000313" key="5">
    <source>
        <dbReference type="EMBL" id="QCD37084.1"/>
    </source>
</evidence>
<feature type="compositionally biased region" description="Polar residues" evidence="2">
    <location>
        <begin position="48"/>
        <end position="59"/>
    </location>
</feature>
<evidence type="ECO:0000256" key="2">
    <source>
        <dbReference type="SAM" id="MobiDB-lite"/>
    </source>
</evidence>
<feature type="domain" description="Soluble ligand binding" evidence="4">
    <location>
        <begin position="239"/>
        <end position="290"/>
    </location>
</feature>
<accession>A0A4P7VRU1</accession>
<evidence type="ECO:0000259" key="4">
    <source>
        <dbReference type="Pfam" id="PF10531"/>
    </source>
</evidence>
<protein>
    <submittedName>
        <fullName evidence="5">Capsule biosynthesis protein</fullName>
    </submittedName>
</protein>
<dbReference type="Pfam" id="PF02563">
    <property type="entry name" value="Poly_export"/>
    <property type="match status" value="1"/>
</dbReference>
<feature type="domain" description="Polysaccharide export protein N-terminal" evidence="3">
    <location>
        <begin position="150"/>
        <end position="215"/>
    </location>
</feature>
<keyword evidence="1" id="KW-0732">Signal</keyword>
<reference evidence="5 6" key="1">
    <citation type="submission" date="2019-02" db="EMBL/GenBank/DDBJ databases">
        <title>Isolation and identification of novel species under the genus Muribaculum.</title>
        <authorList>
            <person name="Miyake S."/>
            <person name="Ding Y."/>
            <person name="Low A."/>
            <person name="Soh M."/>
            <person name="Seedorf H."/>
        </authorList>
    </citation>
    <scope>NUCLEOTIDE SEQUENCE [LARGE SCALE GENOMIC DNA]</scope>
    <source>
        <strain evidence="5 6">TLL-A4</strain>
    </source>
</reference>
<dbReference type="InterPro" id="IPR003715">
    <property type="entry name" value="Poly_export_N"/>
</dbReference>
<dbReference type="KEGG" id="mgod:E7746_10380"/>
<name>A0A4P7VRU1_9BACT</name>
<feature type="compositionally biased region" description="Basic and acidic residues" evidence="2">
    <location>
        <begin position="76"/>
        <end position="86"/>
    </location>
</feature>
<organism evidence="5 6">
    <name type="scientific">Muribaculum gordoncarteri</name>
    <dbReference type="NCBI Taxonomy" id="2530390"/>
    <lineage>
        <taxon>Bacteria</taxon>
        <taxon>Pseudomonadati</taxon>
        <taxon>Bacteroidota</taxon>
        <taxon>Bacteroidia</taxon>
        <taxon>Bacteroidales</taxon>
        <taxon>Muribaculaceae</taxon>
        <taxon>Muribaculum</taxon>
    </lineage>
</organism>
<evidence type="ECO:0000256" key="1">
    <source>
        <dbReference type="ARBA" id="ARBA00022729"/>
    </source>
</evidence>
<dbReference type="GO" id="GO:0015159">
    <property type="term" value="F:polysaccharide transmembrane transporter activity"/>
    <property type="evidence" value="ECO:0007669"/>
    <property type="project" value="InterPro"/>
</dbReference>
<keyword evidence="6" id="KW-1185">Reference proteome</keyword>
<feature type="domain" description="Soluble ligand binding" evidence="4">
    <location>
        <begin position="322"/>
        <end position="368"/>
    </location>
</feature>
<feature type="domain" description="Soluble ligand binding" evidence="4">
    <location>
        <begin position="595"/>
        <end position="642"/>
    </location>
</feature>
<dbReference type="Gene3D" id="3.10.560.10">
    <property type="entry name" value="Outer membrane lipoprotein wza domain like"/>
    <property type="match status" value="6"/>
</dbReference>
<dbReference type="InterPro" id="IPR049712">
    <property type="entry name" value="Poly_export"/>
</dbReference>
<dbReference type="Proteomes" id="UP000297031">
    <property type="component" value="Chromosome"/>
</dbReference>
<dbReference type="InterPro" id="IPR019554">
    <property type="entry name" value="Soluble_ligand-bd"/>
</dbReference>
<feature type="domain" description="Soluble ligand binding" evidence="4">
    <location>
        <begin position="497"/>
        <end position="539"/>
    </location>
</feature>
<feature type="domain" description="Soluble ligand binding" evidence="4">
    <location>
        <begin position="712"/>
        <end position="760"/>
    </location>
</feature>
<feature type="compositionally biased region" description="Polar residues" evidence="2">
    <location>
        <begin position="87"/>
        <end position="104"/>
    </location>
</feature>
<gene>
    <name evidence="5" type="ORF">E7746_10380</name>
</gene>
<dbReference type="PANTHER" id="PTHR33619:SF3">
    <property type="entry name" value="POLYSACCHARIDE EXPORT PROTEIN GFCE-RELATED"/>
    <property type="match status" value="1"/>
</dbReference>
<dbReference type="Pfam" id="PF10531">
    <property type="entry name" value="SLBB"/>
    <property type="match status" value="5"/>
</dbReference>
<dbReference type="PANTHER" id="PTHR33619">
    <property type="entry name" value="POLYSACCHARIDE EXPORT PROTEIN GFCE-RELATED"/>
    <property type="match status" value="1"/>
</dbReference>
<evidence type="ECO:0000259" key="3">
    <source>
        <dbReference type="Pfam" id="PF02563"/>
    </source>
</evidence>
<dbReference type="EMBL" id="CP039393">
    <property type="protein sequence ID" value="QCD37084.1"/>
    <property type="molecule type" value="Genomic_DNA"/>
</dbReference>
<dbReference type="OrthoDB" id="9808948at2"/>
<evidence type="ECO:0000313" key="6">
    <source>
        <dbReference type="Proteomes" id="UP000297031"/>
    </source>
</evidence>
<proteinExistence type="predicted"/>
<dbReference type="SUPFAM" id="SSF142984">
    <property type="entry name" value="Nqo1 middle domain-like"/>
    <property type="match status" value="1"/>
</dbReference>
<sequence length="813" mass="89583">MTDEQVISYVKQATAQGKSQQQIGKELLARGVTSDQVERLKARFESEQGAQTTNSAQEITTRERKTTDQESGPQRRRSDIQKHESGTQRNETGVQRGESTYNRNISEELPTPYDEIALEIQANENKPRSIFGHEVFNNQALSFEPNENVATPRNYRLGPGDEVVIDIWGANEDHIRQSISPEGSIMVSQIGPVYLSGMTIEEAGNHIRSSFQSKYAGIGGEQPDSEIAVTLGNIRTIQVDIMGEVAIPGTYRLSPFSTVFHALYKSGGINDIGSMRNIQVLRDGRRLVGVDVYEYLFNGKQTGNVRLQEGDVIIVPPYEQLVTINGNVKRPMSYEMKPGETLAELIDYAGGFSGDAYTEQVRLSRQTGRENELYNIVNGDFASYKLNDGDQITVGTILDRFANRVEIKGATFRPGIYAIAPGLRTIKDLINNADGLLEDAFTTRAILYREGDDLSLEVLPLNLEAIMSGKAPDVTLRRNDVLLIPSIQDLQDRGELTIAGQIANPGQYPFADNMTVEDLIIQAGGLLRGASTARIDVSRRLIDPDTLEPTSQTAEIFTFGVKDGFVVDGKQDFILQPYDIVEVRRSPGYQTQRRVSVDGEVVFDGNYTLQSKNERLSDVIRRAGGITEYAYPRGARLMRKMSEDEAAARDEAMRLAMQSQGADSISVSKLQMGNTYSVGIELEKALAMPGSDYDIVLKEGDQIMVPELVNTVKISGDVMLPNTVVFQKGKKLKHYIDQAGGYGSRARKNNVFIVYMNGTVAKAKGSTPIEPGCQIIVPSKTDKEGFNWAQFIGLATSFASLGTMAATISNLLK</sequence>